<dbReference type="Proteomes" id="UP000172221">
    <property type="component" value="Segment"/>
</dbReference>
<feature type="transmembrane region" description="Helical" evidence="1">
    <location>
        <begin position="43"/>
        <end position="61"/>
    </location>
</feature>
<keyword evidence="1" id="KW-0472">Membrane</keyword>
<keyword evidence="3" id="KW-1185">Reference proteome</keyword>
<proteinExistence type="predicted"/>
<dbReference type="GeneID" id="26122881"/>
<evidence type="ECO:0000313" key="3">
    <source>
        <dbReference type="Proteomes" id="UP000172221"/>
    </source>
</evidence>
<name>A0A096ZGU5_9RHAB</name>
<evidence type="ECO:0000313" key="2">
    <source>
        <dbReference type="EMBL" id="AIR95574.1"/>
    </source>
</evidence>
<protein>
    <submittedName>
        <fullName evidence="2">Alpha1 protein</fullName>
    </submittedName>
</protein>
<keyword evidence="1" id="KW-0812">Transmembrane</keyword>
<keyword evidence="1" id="KW-1133">Transmembrane helix</keyword>
<organism evidence="2 3">
    <name type="scientific">Yata virus</name>
    <dbReference type="NCBI Taxonomy" id="1272960"/>
    <lineage>
        <taxon>Viruses</taxon>
        <taxon>Riboviria</taxon>
        <taxon>Orthornavirae</taxon>
        <taxon>Negarnaviricota</taxon>
        <taxon>Haploviricotina</taxon>
        <taxon>Monjiviricetes</taxon>
        <taxon>Mononegavirales</taxon>
        <taxon>Rhabdoviridae</taxon>
        <taxon>Alpharhabdovirinae</taxon>
        <taxon>Ephemerovirus</taxon>
        <taxon>Ephemerovirus yata</taxon>
    </lineage>
</organism>
<accession>A0A096ZGU5</accession>
<dbReference type="KEGG" id="vg:26122881"/>
<dbReference type="EMBL" id="KM085030">
    <property type="protein sequence ID" value="AIR95574.1"/>
    <property type="molecule type" value="Viral_cRNA"/>
</dbReference>
<evidence type="ECO:0000256" key="1">
    <source>
        <dbReference type="SAM" id="Phobius"/>
    </source>
</evidence>
<sequence>MLNLQKFSDIVQTKWSEMIDTMKRIVDTCNNSFNDLGLKVKTFLIGVVIIACLIILLKVLFKCTDMALRCRNLSSCCHQKYSHQEDVAEIKINEVPPYSEKDN</sequence>
<gene>
    <name evidence="2" type="primary">alpha1</name>
</gene>
<reference evidence="2 3" key="1">
    <citation type="submission" date="2014-07" db="EMBL/GenBank/DDBJ databases">
        <title>Koolpinyah and Yata viruses: two newly recognised ephemeroviruses from tropical regions of Australia and Africa.</title>
        <authorList>
            <person name="Blasdell K.R."/>
            <person name="Widen S.G."/>
            <person name="Diviney S.M."/>
            <person name="Firth C."/>
            <person name="Wood T.G."/>
            <person name="Tesh R.B."/>
            <person name="Holmes E.C."/>
            <person name="Vasilakis N."/>
            <person name="Walker P.J."/>
        </authorList>
    </citation>
    <scope>NUCLEOTIDE SEQUENCE [LARGE SCALE GENOMIC DNA]</scope>
    <source>
        <strain evidence="2">DakArB 2181</strain>
    </source>
</reference>
<dbReference type="RefSeq" id="YP_009177210.1">
    <property type="nucleotide sequence ID" value="NC_028241.1"/>
</dbReference>